<gene>
    <name evidence="6" type="ORF">EBB54_09485</name>
</gene>
<dbReference type="InterPro" id="IPR027417">
    <property type="entry name" value="P-loop_NTPase"/>
</dbReference>
<keyword evidence="2" id="KW-0547">Nucleotide-binding</keyword>
<keyword evidence="3 6" id="KW-0067">ATP-binding</keyword>
<dbReference type="PROSITE" id="PS00211">
    <property type="entry name" value="ABC_TRANSPORTER_1"/>
    <property type="match status" value="1"/>
</dbReference>
<dbReference type="PRINTS" id="PR01868">
    <property type="entry name" value="ABCEFAMILY"/>
</dbReference>
<dbReference type="InterPro" id="IPR032781">
    <property type="entry name" value="ABC_tran_Xtn"/>
</dbReference>
<feature type="coiled-coil region" evidence="4">
    <location>
        <begin position="581"/>
        <end position="615"/>
    </location>
</feature>
<dbReference type="EMBL" id="RHJS01000002">
    <property type="protein sequence ID" value="RRK31568.1"/>
    <property type="molecule type" value="Genomic_DNA"/>
</dbReference>
<name>A0A426DFR9_9FIRM</name>
<feature type="domain" description="ABC transporter" evidence="5">
    <location>
        <begin position="3"/>
        <end position="258"/>
    </location>
</feature>
<dbReference type="PANTHER" id="PTHR42855">
    <property type="entry name" value="ABC TRANSPORTER ATP-BINDING SUBUNIT"/>
    <property type="match status" value="1"/>
</dbReference>
<evidence type="ECO:0000256" key="4">
    <source>
        <dbReference type="SAM" id="Coils"/>
    </source>
</evidence>
<dbReference type="PANTHER" id="PTHR42855:SF2">
    <property type="entry name" value="DRUG RESISTANCE ABC TRANSPORTER,ATP-BINDING PROTEIN"/>
    <property type="match status" value="1"/>
</dbReference>
<dbReference type="SUPFAM" id="SSF52540">
    <property type="entry name" value="P-loop containing nucleoside triphosphate hydrolases"/>
    <property type="match status" value="2"/>
</dbReference>
<feature type="coiled-coil region" evidence="4">
    <location>
        <begin position="86"/>
        <end position="132"/>
    </location>
</feature>
<evidence type="ECO:0000256" key="3">
    <source>
        <dbReference type="ARBA" id="ARBA00022840"/>
    </source>
</evidence>
<evidence type="ECO:0000313" key="6">
    <source>
        <dbReference type="EMBL" id="RRK31568.1"/>
    </source>
</evidence>
<evidence type="ECO:0000259" key="5">
    <source>
        <dbReference type="PROSITE" id="PS50893"/>
    </source>
</evidence>
<dbReference type="CDD" id="cd03221">
    <property type="entry name" value="ABCF_EF-3"/>
    <property type="match status" value="2"/>
</dbReference>
<keyword evidence="7" id="KW-1185">Reference proteome</keyword>
<dbReference type="PROSITE" id="PS50893">
    <property type="entry name" value="ABC_TRANSPORTER_2"/>
    <property type="match status" value="2"/>
</dbReference>
<dbReference type="Gene3D" id="1.10.287.380">
    <property type="entry name" value="Valyl-tRNA synthetase, C-terminal domain"/>
    <property type="match status" value="1"/>
</dbReference>
<dbReference type="GO" id="GO:0005524">
    <property type="term" value="F:ATP binding"/>
    <property type="evidence" value="ECO:0007669"/>
    <property type="project" value="UniProtKB-KW"/>
</dbReference>
<organism evidence="6 7">
    <name type="scientific">Schaedlerella arabinosiphila</name>
    <dbReference type="NCBI Taxonomy" id="2044587"/>
    <lineage>
        <taxon>Bacteria</taxon>
        <taxon>Bacillati</taxon>
        <taxon>Bacillota</taxon>
        <taxon>Clostridia</taxon>
        <taxon>Lachnospirales</taxon>
        <taxon>Lachnospiraceae</taxon>
        <taxon>Schaedlerella</taxon>
    </lineage>
</organism>
<protein>
    <submittedName>
        <fullName evidence="6">ABC transporter ATP-binding protein</fullName>
    </submittedName>
</protein>
<dbReference type="GO" id="GO:0016887">
    <property type="term" value="F:ATP hydrolysis activity"/>
    <property type="evidence" value="ECO:0007669"/>
    <property type="project" value="InterPro"/>
</dbReference>
<dbReference type="FunFam" id="3.40.50.300:FF:000011">
    <property type="entry name" value="Putative ABC transporter ATP-binding component"/>
    <property type="match status" value="1"/>
</dbReference>
<feature type="domain" description="ABC transporter" evidence="5">
    <location>
        <begin position="328"/>
        <end position="542"/>
    </location>
</feature>
<dbReference type="InterPro" id="IPR037118">
    <property type="entry name" value="Val-tRNA_synth_C_sf"/>
</dbReference>
<dbReference type="Gene3D" id="3.40.50.300">
    <property type="entry name" value="P-loop containing nucleotide triphosphate hydrolases"/>
    <property type="match status" value="2"/>
</dbReference>
<dbReference type="Pfam" id="PF16326">
    <property type="entry name" value="ABC_tran_CTD"/>
    <property type="match status" value="1"/>
</dbReference>
<accession>A0A426DFR9</accession>
<dbReference type="NCBIfam" id="NF000355">
    <property type="entry name" value="ribo_prot_ABC_F"/>
    <property type="match status" value="1"/>
</dbReference>
<dbReference type="Pfam" id="PF12848">
    <property type="entry name" value="ABC_tran_Xtn"/>
    <property type="match status" value="1"/>
</dbReference>
<dbReference type="InterPro" id="IPR051309">
    <property type="entry name" value="ABCF_ATPase"/>
</dbReference>
<dbReference type="FunFam" id="3.40.50.300:FF:000309">
    <property type="entry name" value="ABC transporter ATP-binding protein"/>
    <property type="match status" value="1"/>
</dbReference>
<dbReference type="GO" id="GO:0003677">
    <property type="term" value="F:DNA binding"/>
    <property type="evidence" value="ECO:0007669"/>
    <property type="project" value="InterPro"/>
</dbReference>
<dbReference type="InterPro" id="IPR013283">
    <property type="entry name" value="RLI1"/>
</dbReference>
<reference evidence="6" key="1">
    <citation type="submission" date="2018-10" db="EMBL/GenBank/DDBJ databases">
        <title>Schaedlerella arabinophila gen. nov. sp. nov., isolated from the mouse intestinal tract and comparative analysis with the genome of the closely related altered Schaedler flora strain ASF502.</title>
        <authorList>
            <person name="Miyake S."/>
            <person name="Soh M."/>
            <person name="Seedorf H."/>
        </authorList>
    </citation>
    <scope>NUCLEOTIDE SEQUENCE [LARGE SCALE GENOMIC DNA]</scope>
    <source>
        <strain evidence="6">DSM 106076</strain>
    </source>
</reference>
<dbReference type="RefSeq" id="WP_125127211.1">
    <property type="nucleotide sequence ID" value="NZ_RHJS01000002.1"/>
</dbReference>
<keyword evidence="1" id="KW-0677">Repeat</keyword>
<evidence type="ECO:0000256" key="2">
    <source>
        <dbReference type="ARBA" id="ARBA00022741"/>
    </source>
</evidence>
<dbReference type="Proteomes" id="UP000274920">
    <property type="component" value="Unassembled WGS sequence"/>
</dbReference>
<dbReference type="InterPro" id="IPR003439">
    <property type="entry name" value="ABC_transporter-like_ATP-bd"/>
</dbReference>
<proteinExistence type="predicted"/>
<keyword evidence="4" id="KW-0175">Coiled coil</keyword>
<dbReference type="InterPro" id="IPR032524">
    <property type="entry name" value="ABC_tran_C"/>
</dbReference>
<evidence type="ECO:0000313" key="7">
    <source>
        <dbReference type="Proteomes" id="UP000274920"/>
    </source>
</evidence>
<dbReference type="AlphaFoldDB" id="A0A426DFR9"/>
<dbReference type="InterPro" id="IPR017871">
    <property type="entry name" value="ABC_transporter-like_CS"/>
</dbReference>
<dbReference type="SMART" id="SM00382">
    <property type="entry name" value="AAA"/>
    <property type="match status" value="2"/>
</dbReference>
<dbReference type="InterPro" id="IPR003593">
    <property type="entry name" value="AAA+_ATPase"/>
</dbReference>
<sequence>MILACHNLNKSFGERVIVKDGSFHIEEREKAAFVGVNGAGKSTVLKMITGEEPTDSGNIILTKGKQIGYLAQQQNPQSGRTIYEELKTAKADIILLEQQIRSIEQELKSLSGEALETRLETYNRLMSEFESKNGYAYESEITGVLKGLGFQEEDFEKPADTLSGGQKTRVSLGKLLLTNPDILLLDEPTNHLDLNSISWLETYLLNYPGAVFIVSHDRFFLNRVVTKVVEIEHGNIRMYSGNYKAYSDKKKQIRDARMKEYLNQQREISHQEAVIEKLRSFNREKSIKRAESREKMLNKMTLVEKPLSDTDEIHFSLEPACVSGNDVLAVEGLSKQYDGQVLFSDAEFEIRRGEHVAVIGSNGTGKTTLLKILNGLADADSGSFSLGAKVQIGYYDQEHHVLHDRKTIFEEISDDYPALNHTKIRSTLAAFQFTGDDVFKLVGDLSGGEKGRVSLAKLMLSEANFLILDEPTNHLDITSKEILEQALNDYTGTVLYVSHDRYFINQTAGRILELANQTFVNYIGNYDYYLEKKEGLPPAGTADAKGASKGSYFHAQKAGPAESEAAALSQASASKQSWLEQKEVQARERKRKNELRKTEEQISLLEKRCQEIDELMTHEDVYSNSVKCQELAEEKALHSARLEELYDLWAELED</sequence>
<evidence type="ECO:0000256" key="1">
    <source>
        <dbReference type="ARBA" id="ARBA00022737"/>
    </source>
</evidence>
<comment type="caution">
    <text evidence="6">The sequence shown here is derived from an EMBL/GenBank/DDBJ whole genome shotgun (WGS) entry which is preliminary data.</text>
</comment>
<dbReference type="Pfam" id="PF00005">
    <property type="entry name" value="ABC_tran"/>
    <property type="match status" value="2"/>
</dbReference>